<feature type="transmembrane region" description="Helical" evidence="1">
    <location>
        <begin position="170"/>
        <end position="200"/>
    </location>
</feature>
<dbReference type="Pfam" id="PF04474">
    <property type="entry name" value="DUF554"/>
    <property type="match status" value="1"/>
</dbReference>
<feature type="transmembrane region" description="Helical" evidence="1">
    <location>
        <begin position="243"/>
        <end position="262"/>
    </location>
</feature>
<dbReference type="KEGG" id="lwe:lwe0751"/>
<protein>
    <submittedName>
        <fullName evidence="2">Putative membrane protein</fullName>
    </submittedName>
</protein>
<dbReference type="PANTHER" id="PTHR36111">
    <property type="entry name" value="INNER MEMBRANE PROTEIN-RELATED"/>
    <property type="match status" value="1"/>
</dbReference>
<dbReference type="InterPro" id="IPR007563">
    <property type="entry name" value="DUF554"/>
</dbReference>
<evidence type="ECO:0000313" key="3">
    <source>
        <dbReference type="Proteomes" id="UP000000779"/>
    </source>
</evidence>
<evidence type="ECO:0000313" key="2">
    <source>
        <dbReference type="EMBL" id="CAK20169.1"/>
    </source>
</evidence>
<sequence length="263" mass="28246">MPLRLFCAKLCSQLLETSCILMLYAKRGKKMVLLGALVNGLGILVGSVIGIKLHNIPERMKDTVMKGMGLSVIVLGIQMAFKTSNSLIVILSICFGAVIGEWLNIDYHLNQLGHWIERKVGAKGKSNISKGFVTATLIFVIGAMGIIGALDSGIRGNHDVLYMKSVMDGFIALLLSTTLGWGVMLSAIPVFLFEGIIALFATQINQFIPADLMALIIKELTATGGIMILAIGLNLLGLTKIRVANIVPGILVVALIVTGLYYF</sequence>
<dbReference type="eggNOG" id="COG1811">
    <property type="taxonomic scope" value="Bacteria"/>
</dbReference>
<dbReference type="AlphaFoldDB" id="A0AGN7"/>
<feature type="transmembrane region" description="Helical" evidence="1">
    <location>
        <begin position="87"/>
        <end position="107"/>
    </location>
</feature>
<accession>A0AGN7</accession>
<keyword evidence="1" id="KW-0472">Membrane</keyword>
<feature type="transmembrane region" description="Helical" evidence="1">
    <location>
        <begin position="128"/>
        <end position="150"/>
    </location>
</feature>
<dbReference type="EMBL" id="AM263198">
    <property type="protein sequence ID" value="CAK20169.1"/>
    <property type="molecule type" value="Genomic_DNA"/>
</dbReference>
<dbReference type="STRING" id="386043.lwe0751"/>
<evidence type="ECO:0000256" key="1">
    <source>
        <dbReference type="SAM" id="Phobius"/>
    </source>
</evidence>
<organism evidence="2 3">
    <name type="scientific">Listeria welshimeri serovar 6b (strain ATCC 35897 / DSM 20650 / CCUG 15529 / CIP 8149 / NCTC 11857 / SLCC 5334 / V8)</name>
    <dbReference type="NCBI Taxonomy" id="386043"/>
    <lineage>
        <taxon>Bacteria</taxon>
        <taxon>Bacillati</taxon>
        <taxon>Bacillota</taxon>
        <taxon>Bacilli</taxon>
        <taxon>Bacillales</taxon>
        <taxon>Listeriaceae</taxon>
        <taxon>Listeria</taxon>
    </lineage>
</organism>
<gene>
    <name evidence="2" type="ordered locus">lwe0751</name>
</gene>
<dbReference type="HOGENOM" id="CLU_091659_0_0_9"/>
<keyword evidence="1" id="KW-0812">Transmembrane</keyword>
<reference evidence="2 3" key="1">
    <citation type="journal article" date="2006" name="J. Bacteriol.">
        <title>Whole-genome sequence of Listeria welshimeri reveals common steps in genome reduction with Listeria innocua as compared to Listeria monocytogenes.</title>
        <authorList>
            <person name="Hain T."/>
            <person name="Steinweg C."/>
            <person name="Kuenne C.T."/>
            <person name="Billion A."/>
            <person name="Ghai R."/>
            <person name="Chatterjee S.S."/>
            <person name="Domann E."/>
            <person name="Kaerst U."/>
            <person name="Goesmann A."/>
            <person name="Bekel T."/>
            <person name="Bartels D."/>
            <person name="Kaiser O."/>
            <person name="Meyer F."/>
            <person name="Puehler A."/>
            <person name="Weisshaar B."/>
            <person name="Wehland J."/>
            <person name="Liang C."/>
            <person name="Dandekar T."/>
            <person name="Lampidis R."/>
            <person name="Kreft J."/>
            <person name="Goebel W."/>
            <person name="Chakraborty T."/>
        </authorList>
    </citation>
    <scope>NUCLEOTIDE SEQUENCE [LARGE SCALE GENOMIC DNA]</scope>
    <source>
        <strain evidence="3">ATCC 35897 / DSM 20650 / CIP 8149 / NCTC 11857 / SLCC 5334 / V8</strain>
    </source>
</reference>
<feature type="transmembrane region" description="Helical" evidence="1">
    <location>
        <begin position="31"/>
        <end position="51"/>
    </location>
</feature>
<dbReference type="PANTHER" id="PTHR36111:SF2">
    <property type="entry name" value="INNER MEMBRANE PROTEIN"/>
    <property type="match status" value="1"/>
</dbReference>
<keyword evidence="1" id="KW-1133">Transmembrane helix</keyword>
<name>A0AGN7_LISW6</name>
<proteinExistence type="predicted"/>
<feature type="transmembrane region" description="Helical" evidence="1">
    <location>
        <begin position="212"/>
        <end position="237"/>
    </location>
</feature>
<dbReference type="Proteomes" id="UP000000779">
    <property type="component" value="Chromosome"/>
</dbReference>